<evidence type="ECO:0000313" key="5">
    <source>
        <dbReference type="Proteomes" id="UP000594263"/>
    </source>
</evidence>
<keyword evidence="5" id="KW-1185">Reference proteome</keyword>
<evidence type="ECO:0000259" key="3">
    <source>
        <dbReference type="PROSITE" id="PS50158"/>
    </source>
</evidence>
<evidence type="ECO:0000256" key="1">
    <source>
        <dbReference type="PROSITE-ProRule" id="PRU00047"/>
    </source>
</evidence>
<dbReference type="PANTHER" id="PTHR35046:SF9">
    <property type="entry name" value="RNA-DIRECTED DNA POLYMERASE"/>
    <property type="match status" value="1"/>
</dbReference>
<feature type="region of interest" description="Disordered" evidence="2">
    <location>
        <begin position="640"/>
        <end position="695"/>
    </location>
</feature>
<feature type="compositionally biased region" description="Polar residues" evidence="2">
    <location>
        <begin position="351"/>
        <end position="364"/>
    </location>
</feature>
<dbReference type="Pfam" id="PF03732">
    <property type="entry name" value="Retrotrans_gag"/>
    <property type="match status" value="1"/>
</dbReference>
<dbReference type="Gramene" id="Kaladp0176s0002.1.v1.1">
    <property type="protein sequence ID" value="Kaladp0176s0002.1.v1.1"/>
    <property type="gene ID" value="Kaladp0176s0002.v1.1"/>
</dbReference>
<evidence type="ECO:0000256" key="2">
    <source>
        <dbReference type="SAM" id="MobiDB-lite"/>
    </source>
</evidence>
<dbReference type="OMA" id="HEAYIEW"/>
<dbReference type="CDD" id="cd00303">
    <property type="entry name" value="retropepsin_like"/>
    <property type="match status" value="1"/>
</dbReference>
<dbReference type="EnsemblPlants" id="Kaladp0176s0002.1.v1.1">
    <property type="protein sequence ID" value="Kaladp0176s0002.1.v1.1"/>
    <property type="gene ID" value="Kaladp0176s0002.v1.1"/>
</dbReference>
<dbReference type="AlphaFoldDB" id="A0A7N1A7T9"/>
<accession>A0A7N1A7T9</accession>
<feature type="domain" description="CCHC-type" evidence="3">
    <location>
        <begin position="373"/>
        <end position="388"/>
    </location>
</feature>
<dbReference type="PANTHER" id="PTHR35046">
    <property type="entry name" value="ZINC KNUCKLE (CCHC-TYPE) FAMILY PROTEIN"/>
    <property type="match status" value="1"/>
</dbReference>
<keyword evidence="1" id="KW-0863">Zinc-finger</keyword>
<name>A0A7N1A7T9_KALFE</name>
<proteinExistence type="predicted"/>
<feature type="region of interest" description="Disordered" evidence="2">
    <location>
        <begin position="88"/>
        <end position="136"/>
    </location>
</feature>
<dbReference type="InterPro" id="IPR036875">
    <property type="entry name" value="Znf_CCHC_sf"/>
</dbReference>
<dbReference type="GO" id="GO:0003676">
    <property type="term" value="F:nucleic acid binding"/>
    <property type="evidence" value="ECO:0007669"/>
    <property type="project" value="InterPro"/>
</dbReference>
<dbReference type="InterPro" id="IPR001878">
    <property type="entry name" value="Znf_CCHC"/>
</dbReference>
<dbReference type="InterPro" id="IPR021109">
    <property type="entry name" value="Peptidase_aspartic_dom_sf"/>
</dbReference>
<protein>
    <recommendedName>
        <fullName evidence="3">CCHC-type domain-containing protein</fullName>
    </recommendedName>
</protein>
<keyword evidence="1" id="KW-0862">Zinc</keyword>
<feature type="compositionally biased region" description="Polar residues" evidence="2">
    <location>
        <begin position="317"/>
        <end position="328"/>
    </location>
</feature>
<dbReference type="Proteomes" id="UP000594263">
    <property type="component" value="Unplaced"/>
</dbReference>
<reference evidence="4" key="1">
    <citation type="submission" date="2021-01" db="UniProtKB">
        <authorList>
            <consortium name="EnsemblPlants"/>
        </authorList>
    </citation>
    <scope>IDENTIFICATION</scope>
</reference>
<feature type="compositionally biased region" description="Acidic residues" evidence="2">
    <location>
        <begin position="655"/>
        <end position="665"/>
    </location>
</feature>
<dbReference type="PROSITE" id="PS50158">
    <property type="entry name" value="ZF_CCHC"/>
    <property type="match status" value="1"/>
</dbReference>
<feature type="compositionally biased region" description="Polar residues" evidence="2">
    <location>
        <begin position="91"/>
        <end position="102"/>
    </location>
</feature>
<feature type="region of interest" description="Disordered" evidence="2">
    <location>
        <begin position="315"/>
        <end position="364"/>
    </location>
</feature>
<dbReference type="SUPFAM" id="SSF57756">
    <property type="entry name" value="Retrovirus zinc finger-like domains"/>
    <property type="match status" value="1"/>
</dbReference>
<organism evidence="4 5">
    <name type="scientific">Kalanchoe fedtschenkoi</name>
    <name type="common">Lavender scallops</name>
    <name type="synonym">South American air plant</name>
    <dbReference type="NCBI Taxonomy" id="63787"/>
    <lineage>
        <taxon>Eukaryota</taxon>
        <taxon>Viridiplantae</taxon>
        <taxon>Streptophyta</taxon>
        <taxon>Embryophyta</taxon>
        <taxon>Tracheophyta</taxon>
        <taxon>Spermatophyta</taxon>
        <taxon>Magnoliopsida</taxon>
        <taxon>eudicotyledons</taxon>
        <taxon>Gunneridae</taxon>
        <taxon>Pentapetalae</taxon>
        <taxon>Saxifragales</taxon>
        <taxon>Crassulaceae</taxon>
        <taxon>Kalanchoe</taxon>
    </lineage>
</organism>
<keyword evidence="1" id="KW-0479">Metal-binding</keyword>
<sequence length="695" mass="79317">MAGSSEDAPVPHSPRTRSIIQHFERQLNLRTEGLDDDVRVTNERLGQLEAAQVDTTNTLAALKTSVGDINTSLVTIMSRLEEMSHAHVERTGTNLRTGNANDEYSADTEDGDNRDVRDHRRIRRNRHDRFQPLPQREVHDNDDLLGRIKFTMPPFNGKYDPDAYLTWELAVEQKLACHDFPENRRVRAATSEFTIFASVWWSEYCRKNPNTPETWDALKRIMRARFVPSYYARDMLNKLQQFRQGTKTVEDYYQQLQIAMLRCGLVEDEEGVMARFMGGLNREIQDILSYKEYNSVTRLFHLACKAEREVQGRRASIKTNLPTATVPSSDIKPRPFTSNSAPRTFEETKRSAPTPTKSSSSIVSTGRTRDIQCLQCKGYGHVRKDCPSKRVLIIREDGGYSSASDLDEDTYTLLAHEKHEKEEHIGAEDAERYESLIVQRVLSAQMAKAEHNQRHNLFHTKCVIKERSCRVIIDGGSCNNLASSDLVQRLALTTKPHPQPYYIQWFNNNGKVKVTRLTKVQFSIGSYHDAIDCDIIPMQACSVLLGRPWQYDKDSLHHGRTNQYSFVHQNKKIVLHPMSPEAILKDEIARASKEKNLALTNTENQSVVKELDQHKKRNPKLVPEKKNEIKLKGAYLKPYLGTDEELESRTTQMQEGEDDELESSNEESLSLSDTHPTSPATAVHGPITRARAPKC</sequence>
<dbReference type="GO" id="GO:0008270">
    <property type="term" value="F:zinc ion binding"/>
    <property type="evidence" value="ECO:0007669"/>
    <property type="project" value="UniProtKB-KW"/>
</dbReference>
<evidence type="ECO:0000313" key="4">
    <source>
        <dbReference type="EnsemblPlants" id="Kaladp0176s0002.1.v1.1"/>
    </source>
</evidence>
<dbReference type="Gene3D" id="2.40.70.10">
    <property type="entry name" value="Acid Proteases"/>
    <property type="match status" value="1"/>
</dbReference>
<dbReference type="InterPro" id="IPR005162">
    <property type="entry name" value="Retrotrans_gag_dom"/>
</dbReference>